<accession>A0A2H0ECZ3</accession>
<organism evidence="3 4">
    <name type="scientific">Candidatus Wolfebacteria bacterium CG18_big_fil_WC_8_21_14_2_50_39_7</name>
    <dbReference type="NCBI Taxonomy" id="1975071"/>
    <lineage>
        <taxon>Bacteria</taxon>
        <taxon>Candidatus Wolfeibacteriota</taxon>
    </lineage>
</organism>
<dbReference type="EMBL" id="PCTX01000044">
    <property type="protein sequence ID" value="PIP92171.1"/>
    <property type="molecule type" value="Genomic_DNA"/>
</dbReference>
<dbReference type="GO" id="GO:0016987">
    <property type="term" value="F:sigma factor activity"/>
    <property type="evidence" value="ECO:0007669"/>
    <property type="project" value="InterPro"/>
</dbReference>
<proteinExistence type="predicted"/>
<reference evidence="3 4" key="1">
    <citation type="submission" date="2017-09" db="EMBL/GenBank/DDBJ databases">
        <title>Depth-based differentiation of microbial function through sediment-hosted aquifers and enrichment of novel symbionts in the deep terrestrial subsurface.</title>
        <authorList>
            <person name="Probst A.J."/>
            <person name="Ladd B."/>
            <person name="Jarett J.K."/>
            <person name="Geller-Mcgrath D.E."/>
            <person name="Sieber C.M."/>
            <person name="Emerson J.B."/>
            <person name="Anantharaman K."/>
            <person name="Thomas B.C."/>
            <person name="Malmstrom R."/>
            <person name="Stieglmeier M."/>
            <person name="Klingl A."/>
            <person name="Woyke T."/>
            <person name="Ryan C.M."/>
            <person name="Banfield J.F."/>
        </authorList>
    </citation>
    <scope>NUCLEOTIDE SEQUENCE [LARGE SCALE GENOMIC DNA]</scope>
    <source>
        <strain evidence="3">CG18_big_fil_WC_8_21_14_2_50_39_7</strain>
    </source>
</reference>
<feature type="non-terminal residue" evidence="3">
    <location>
        <position position="132"/>
    </location>
</feature>
<dbReference type="InterPro" id="IPR042189">
    <property type="entry name" value="RNA_pol_sigma_70_r1_1_sf"/>
</dbReference>
<evidence type="ECO:0000259" key="2">
    <source>
        <dbReference type="Pfam" id="PF03979"/>
    </source>
</evidence>
<dbReference type="AlphaFoldDB" id="A0A2H0ECZ3"/>
<protein>
    <recommendedName>
        <fullName evidence="2">RNA polymerase sigma factor 70 region 1.1 domain-containing protein</fullName>
    </recommendedName>
</protein>
<evidence type="ECO:0000256" key="1">
    <source>
        <dbReference type="SAM" id="MobiDB-lite"/>
    </source>
</evidence>
<evidence type="ECO:0000313" key="3">
    <source>
        <dbReference type="EMBL" id="PIP92171.1"/>
    </source>
</evidence>
<dbReference type="GO" id="GO:0003677">
    <property type="term" value="F:DNA binding"/>
    <property type="evidence" value="ECO:0007669"/>
    <property type="project" value="InterPro"/>
</dbReference>
<feature type="region of interest" description="Disordered" evidence="1">
    <location>
        <begin position="1"/>
        <end position="25"/>
    </location>
</feature>
<sequence>MLRKRKIKKTKSRKRRVKRQLRRKKTKKIRKRIDLNKRHWRPKAASKKFKFDESAIDELIKIGRPRGFVTDTEILSNLPHIENDVLFLEEIYDRLERANIKVVETNQLIEIEKSDVSEKELKEATKIDEISL</sequence>
<dbReference type="Pfam" id="PF03979">
    <property type="entry name" value="Sigma70_r1_1"/>
    <property type="match status" value="1"/>
</dbReference>
<dbReference type="Proteomes" id="UP000229241">
    <property type="component" value="Unassembled WGS sequence"/>
</dbReference>
<name>A0A2H0ECZ3_9BACT</name>
<comment type="caution">
    <text evidence="3">The sequence shown here is derived from an EMBL/GenBank/DDBJ whole genome shotgun (WGS) entry which is preliminary data.</text>
</comment>
<dbReference type="InterPro" id="IPR007127">
    <property type="entry name" value="RNA_pol_sigma_70_r1_1"/>
</dbReference>
<gene>
    <name evidence="3" type="ORF">COW77_01420</name>
</gene>
<feature type="domain" description="RNA polymerase sigma factor 70 region 1.1" evidence="2">
    <location>
        <begin position="53"/>
        <end position="121"/>
    </location>
</feature>
<evidence type="ECO:0000313" key="4">
    <source>
        <dbReference type="Proteomes" id="UP000229241"/>
    </source>
</evidence>
<dbReference type="Gene3D" id="1.10.220.120">
    <property type="entry name" value="Sigma-70 factor, region 1.1"/>
    <property type="match status" value="1"/>
</dbReference>